<feature type="domain" description="PIN" evidence="4">
    <location>
        <begin position="729"/>
        <end position="865"/>
    </location>
</feature>
<feature type="non-terminal residue" evidence="5">
    <location>
        <position position="1246"/>
    </location>
</feature>
<sequence>KVLTQGSVKENGRESQQCRTEPEGHILSTLYAKKEKARSEEKVSPVREPMAISVKPLLPRPGPAEDRPQVSTHFVSDPALPSPEHRVGNESSTTMSQGLERAEKMADKKAKKGKRAMAVLGRMKRPVGFKKGSEKRRPFTAVQREGSKVLPALEGGGRSQTPLVLEGSERSQTPLVLEGGGRSQTPLVLEGGGRSAKPLWYWREAGGAKPFWLFQSFSEYSAMMEFLYLLLVLLHFTAVNGTENALTVLSDEVDKILAADLLLAKEGGICKTVEMSRKKTKKHKKERKKSSMCSWEDQRKGDTQTPGSSRSKNKHEHFPSHVGHKQKWVKGTRSPRSPREERSKKETWKKSEVENKQLKLTGNKASLDSDHRAPRDPVKHLSLGHDVHAMGKSSQTSSRPGPETKELEGRRKSLVKRRSAQEEPRQKPAKACILPGGEKRKEVLKRRSSTQEDYPVVKQRTTESQVAVREKLSHNRKELEMRRSRDLGREVHSKAQHISSTKTGAVHSKESLSSVRNPAWSLTPKLPQNVSPEMQGSERQKGQAGSTHGPTSGGEPTSYTRLPVTFKISKKHCAVKANTDVCIIDSDDKMTAVAGCVASPSAKTGPGHIGPRPAKVASPVGSAPRQSSRFHQARVVQHGPVTDRSATITSSTTEWTEHALHQGASTECTEAFHIDQEMLLVEELHLARFDRRLTVNVAESYGELTCMDVDLPEEGAKMALSEELQDLLIVLDTNVLLSHLDFVKKMRSHGLGALGHPTLLVPWVVLQELDALKSGKLSSKVECKARPAVQYIYNCLKRQEPRLRGQSLQQASQAACGLLVGNNDDRVLQCSLQYQALHPEGSLILCTNDKNLCSKALLSGVKALSKADLVEQAEVNPGLLNHSCSLHAVQPPAGPNEEGLLHKGEEANGLQAPGVEGELSVCVSALESSLQGALSAVLVEEMKGAFGDLWTEIVYLKPPWTLQAVLQCFRKHWIAVFGNIIKRNLLSCVEMLSTSLCSGVMVERKTVLMSARAAEELLVALSCRSSYGGHVNAALFHLRGLKGRPQTQPLKIPVEDPSDDETLMSEAVEDTAPPPQASHQEVWALFESIWNNVCQVSSAVFSALHCPTGSVGLTQSGPMPPPQDALSCLHRLSATLAQLLEHFHRLVSVDSTVEDAQALLTLIHTCEMAVMEPCVSAWDLFECLSLQEYRMEAAREPGGQTCPHCKTMYLHRIHCTPCNLGSFNIHSPWWTLTMCDQNLMILLDLY</sequence>
<dbReference type="InterPro" id="IPR002716">
    <property type="entry name" value="PIN_dom"/>
</dbReference>
<comment type="similarity">
    <text evidence="1">Belongs to the SWT1 family.</text>
</comment>
<feature type="compositionally biased region" description="Polar residues" evidence="3">
    <location>
        <begin position="543"/>
        <end position="560"/>
    </location>
</feature>
<organism evidence="5 6">
    <name type="scientific">Electrophorus voltai</name>
    <dbReference type="NCBI Taxonomy" id="2609070"/>
    <lineage>
        <taxon>Eukaryota</taxon>
        <taxon>Metazoa</taxon>
        <taxon>Chordata</taxon>
        <taxon>Craniata</taxon>
        <taxon>Vertebrata</taxon>
        <taxon>Euteleostomi</taxon>
        <taxon>Actinopterygii</taxon>
        <taxon>Neopterygii</taxon>
        <taxon>Teleostei</taxon>
        <taxon>Ostariophysi</taxon>
        <taxon>Gymnotiformes</taxon>
        <taxon>Gymnotoidei</taxon>
        <taxon>Gymnotidae</taxon>
        <taxon>Electrophorus</taxon>
    </lineage>
</organism>
<dbReference type="PANTHER" id="PTHR16161">
    <property type="entry name" value="TRANSCRIPTIONAL PROTEIN SWT1"/>
    <property type="match status" value="1"/>
</dbReference>
<name>A0AAD8ZUC5_9TELE</name>
<dbReference type="Gene3D" id="3.40.50.1010">
    <property type="entry name" value="5'-nuclease"/>
    <property type="match status" value="1"/>
</dbReference>
<feature type="compositionally biased region" description="Basic and acidic residues" evidence="3">
    <location>
        <begin position="402"/>
        <end position="411"/>
    </location>
</feature>
<dbReference type="GO" id="GO:0005634">
    <property type="term" value="C:nucleus"/>
    <property type="evidence" value="ECO:0007669"/>
    <property type="project" value="TreeGrafter"/>
</dbReference>
<feature type="compositionally biased region" description="Polar residues" evidence="3">
    <location>
        <begin position="1"/>
        <end position="19"/>
    </location>
</feature>
<feature type="compositionally biased region" description="Acidic residues" evidence="3">
    <location>
        <begin position="1056"/>
        <end position="1066"/>
    </location>
</feature>
<proteinExistence type="inferred from homology"/>
<dbReference type="Pfam" id="PF13638">
    <property type="entry name" value="PIN_4"/>
    <property type="match status" value="1"/>
</dbReference>
<feature type="region of interest" description="Disordered" evidence="3">
    <location>
        <begin position="600"/>
        <end position="628"/>
    </location>
</feature>
<feature type="region of interest" description="Disordered" evidence="3">
    <location>
        <begin position="1"/>
        <end position="115"/>
    </location>
</feature>
<feature type="compositionally biased region" description="Basic and acidic residues" evidence="3">
    <location>
        <begin position="367"/>
        <end position="389"/>
    </location>
</feature>
<feature type="compositionally biased region" description="Basic and acidic residues" evidence="3">
    <location>
        <begin position="32"/>
        <end position="45"/>
    </location>
</feature>
<feature type="region of interest" description="Disordered" evidence="3">
    <location>
        <begin position="275"/>
        <end position="560"/>
    </location>
</feature>
<evidence type="ECO:0000256" key="3">
    <source>
        <dbReference type="SAM" id="MobiDB-lite"/>
    </source>
</evidence>
<evidence type="ECO:0000313" key="6">
    <source>
        <dbReference type="Proteomes" id="UP001239994"/>
    </source>
</evidence>
<evidence type="ECO:0000313" key="5">
    <source>
        <dbReference type="EMBL" id="KAK1805513.1"/>
    </source>
</evidence>
<accession>A0AAD8ZUC5</accession>
<dbReference type="CDD" id="cd18727">
    <property type="entry name" value="PIN_Swt1-like"/>
    <property type="match status" value="1"/>
</dbReference>
<feature type="compositionally biased region" description="Basic and acidic residues" evidence="3">
    <location>
        <begin position="468"/>
        <end position="493"/>
    </location>
</feature>
<evidence type="ECO:0000256" key="1">
    <source>
        <dbReference type="ARBA" id="ARBA00060839"/>
    </source>
</evidence>
<feature type="compositionally biased region" description="Basic residues" evidence="3">
    <location>
        <begin position="278"/>
        <end position="290"/>
    </location>
</feature>
<keyword evidence="6" id="KW-1185">Reference proteome</keyword>
<dbReference type="AlphaFoldDB" id="A0AAD8ZUC5"/>
<reference evidence="5" key="1">
    <citation type="submission" date="2023-03" db="EMBL/GenBank/DDBJ databases">
        <title>Electrophorus voltai genome.</title>
        <authorList>
            <person name="Bian C."/>
        </authorList>
    </citation>
    <scope>NUCLEOTIDE SEQUENCE</scope>
    <source>
        <strain evidence="5">CB-2022</strain>
        <tissue evidence="5">Muscle</tissue>
    </source>
</reference>
<evidence type="ECO:0000256" key="2">
    <source>
        <dbReference type="ARBA" id="ARBA00074620"/>
    </source>
</evidence>
<gene>
    <name evidence="5" type="ORF">P4O66_019811</name>
</gene>
<feature type="region of interest" description="Disordered" evidence="3">
    <location>
        <begin position="1047"/>
        <end position="1066"/>
    </location>
</feature>
<feature type="compositionally biased region" description="Basic and acidic residues" evidence="3">
    <location>
        <begin position="337"/>
        <end position="357"/>
    </location>
</feature>
<dbReference type="SUPFAM" id="SSF88723">
    <property type="entry name" value="PIN domain-like"/>
    <property type="match status" value="1"/>
</dbReference>
<dbReference type="InterPro" id="IPR052626">
    <property type="entry name" value="SWT1_Regulator"/>
</dbReference>
<dbReference type="PANTHER" id="PTHR16161:SF0">
    <property type="entry name" value="TRANSCRIPTIONAL PROTEIN SWT1"/>
    <property type="match status" value="1"/>
</dbReference>
<protein>
    <recommendedName>
        <fullName evidence="2">Transcriptional protein SWT1</fullName>
    </recommendedName>
</protein>
<dbReference type="Proteomes" id="UP001239994">
    <property type="component" value="Unassembled WGS sequence"/>
</dbReference>
<dbReference type="EMBL" id="JAROKS010000003">
    <property type="protein sequence ID" value="KAK1805513.1"/>
    <property type="molecule type" value="Genomic_DNA"/>
</dbReference>
<comment type="caution">
    <text evidence="5">The sequence shown here is derived from an EMBL/GenBank/DDBJ whole genome shotgun (WGS) entry which is preliminary data.</text>
</comment>
<dbReference type="InterPro" id="IPR029060">
    <property type="entry name" value="PIN-like_dom_sf"/>
</dbReference>
<evidence type="ECO:0000259" key="4">
    <source>
        <dbReference type="Pfam" id="PF13638"/>
    </source>
</evidence>
<dbReference type="FunFam" id="3.40.50.1010:FF:000012">
    <property type="entry name" value="SWT1, RNA endoribonuclease homolog"/>
    <property type="match status" value="1"/>
</dbReference>